<dbReference type="PANTHER" id="PTHR22878:SF70">
    <property type="entry name" value="DYNEIN HEAVY CHAIN 2, AXONEMAL"/>
    <property type="match status" value="1"/>
</dbReference>
<dbReference type="EMBL" id="GGMS01005393">
    <property type="protein sequence ID" value="MBY74596.1"/>
    <property type="molecule type" value="Transcribed_RNA"/>
</dbReference>
<gene>
    <name evidence="3" type="primary">Dnah7_0</name>
    <name evidence="3" type="ORF">g.145781</name>
</gene>
<dbReference type="GO" id="GO:0051959">
    <property type="term" value="F:dynein light intermediate chain binding"/>
    <property type="evidence" value="ECO:0007669"/>
    <property type="project" value="InterPro"/>
</dbReference>
<dbReference type="Pfam" id="PF18199">
    <property type="entry name" value="Dynein_C"/>
    <property type="match status" value="1"/>
</dbReference>
<dbReference type="OrthoDB" id="447173at2759"/>
<dbReference type="Gene3D" id="1.20.1270.280">
    <property type="match status" value="1"/>
</dbReference>
<dbReference type="InterPro" id="IPR026983">
    <property type="entry name" value="DHC"/>
</dbReference>
<protein>
    <submittedName>
        <fullName evidence="3">Dynein heavy chain 7, axonemal</fullName>
    </submittedName>
</protein>
<feature type="domain" description="Dynein heavy chain C-terminal" evidence="2">
    <location>
        <begin position="119"/>
        <end position="264"/>
    </location>
</feature>
<dbReference type="Pfam" id="PF18198">
    <property type="entry name" value="AAA_lid_11"/>
    <property type="match status" value="1"/>
</dbReference>
<dbReference type="AlphaFoldDB" id="A0A2S2QA36"/>
<evidence type="ECO:0000259" key="1">
    <source>
        <dbReference type="Pfam" id="PF18198"/>
    </source>
</evidence>
<name>A0A2S2QA36_9HEMI</name>
<reference evidence="3" key="1">
    <citation type="submission" date="2018-04" db="EMBL/GenBank/DDBJ databases">
        <title>Transcriptome assembly of Sipha flava.</title>
        <authorList>
            <person name="Scully E.D."/>
            <person name="Geib S.M."/>
            <person name="Palmer N.A."/>
            <person name="Koch K."/>
            <person name="Bradshaw J."/>
            <person name="Heng-Moss T."/>
            <person name="Sarath G."/>
        </authorList>
    </citation>
    <scope>NUCLEOTIDE SEQUENCE</scope>
</reference>
<dbReference type="GO" id="GO:0030286">
    <property type="term" value="C:dynein complex"/>
    <property type="evidence" value="ECO:0007669"/>
    <property type="project" value="InterPro"/>
</dbReference>
<evidence type="ECO:0000259" key="2">
    <source>
        <dbReference type="Pfam" id="PF18199"/>
    </source>
</evidence>
<accession>A0A2S2QA36</accession>
<dbReference type="Gene3D" id="1.10.8.720">
    <property type="entry name" value="Region D6 of dynein motor"/>
    <property type="match status" value="1"/>
</dbReference>
<dbReference type="FunFam" id="1.20.1270.280:FF:000001">
    <property type="entry name" value="dynein heavy chain 7, axonemal"/>
    <property type="match status" value="1"/>
</dbReference>
<proteinExistence type="predicted"/>
<organism evidence="3">
    <name type="scientific">Sipha flava</name>
    <name type="common">yellow sugarcane aphid</name>
    <dbReference type="NCBI Taxonomy" id="143950"/>
    <lineage>
        <taxon>Eukaryota</taxon>
        <taxon>Metazoa</taxon>
        <taxon>Ecdysozoa</taxon>
        <taxon>Arthropoda</taxon>
        <taxon>Hexapoda</taxon>
        <taxon>Insecta</taxon>
        <taxon>Pterygota</taxon>
        <taxon>Neoptera</taxon>
        <taxon>Paraneoptera</taxon>
        <taxon>Hemiptera</taxon>
        <taxon>Sternorrhyncha</taxon>
        <taxon>Aphidomorpha</taxon>
        <taxon>Aphidoidea</taxon>
        <taxon>Aphididae</taxon>
        <taxon>Sipha</taxon>
    </lineage>
</organism>
<dbReference type="GO" id="GO:0007018">
    <property type="term" value="P:microtubule-based movement"/>
    <property type="evidence" value="ECO:0007669"/>
    <property type="project" value="InterPro"/>
</dbReference>
<evidence type="ECO:0000313" key="3">
    <source>
        <dbReference type="EMBL" id="MBY74596.1"/>
    </source>
</evidence>
<dbReference type="InterPro" id="IPR041228">
    <property type="entry name" value="Dynein_C"/>
</dbReference>
<dbReference type="GO" id="GO:0045505">
    <property type="term" value="F:dynein intermediate chain binding"/>
    <property type="evidence" value="ECO:0007669"/>
    <property type="project" value="InterPro"/>
</dbReference>
<dbReference type="PANTHER" id="PTHR22878">
    <property type="entry name" value="DYNEIN HEAVY CHAIN 6, AXONEMAL-LIKE-RELATED"/>
    <property type="match status" value="1"/>
</dbReference>
<dbReference type="InterPro" id="IPR041658">
    <property type="entry name" value="AAA_lid_11"/>
</dbReference>
<dbReference type="InterPro" id="IPR042219">
    <property type="entry name" value="AAA_lid_11_sf"/>
</dbReference>
<sequence length="304" mass="35538">MYEFNETDLRISVLQLQKFLNEYPNVQFDALRYLTGECNYGGRVTDDWDRRCLITCLNKFYSKSVIKKKNFNFDKSGIYHCPDLKEYDQFLERIQGLPLVTKPSIFGLHENADLIKERQETEILLDSVLKTQGSITSGEEGKSSEELVLAFATDILSKLPINFDIVLALEKYPTSYNQSMNTVLVQEMGRFNKLLDVIKFSLTNIQRAVKGLILMSNELEEVYHSILINKIPFIWANSSYPSLKPLGSYIKDLLQRLSFFTEMVHPWYSKFILDFWVLFYTSVFDRSSTKFCKKIQNTYRLIDF</sequence>
<feature type="domain" description="Dynein heavy chain AAA lid" evidence="1">
    <location>
        <begin position="1"/>
        <end position="112"/>
    </location>
</feature>